<keyword evidence="6 8" id="KW-1133">Transmembrane helix</keyword>
<dbReference type="Pfam" id="PF06800">
    <property type="entry name" value="Sugar_transport"/>
    <property type="match status" value="1"/>
</dbReference>
<comment type="caution">
    <text evidence="9">The sequence shown here is derived from an EMBL/GenBank/DDBJ whole genome shotgun (WGS) entry which is preliminary data.</text>
</comment>
<dbReference type="GO" id="GO:0015144">
    <property type="term" value="F:carbohydrate transmembrane transporter activity"/>
    <property type="evidence" value="ECO:0007669"/>
    <property type="project" value="InterPro"/>
</dbReference>
<evidence type="ECO:0000313" key="10">
    <source>
        <dbReference type="Proteomes" id="UP000004283"/>
    </source>
</evidence>
<evidence type="ECO:0000256" key="4">
    <source>
        <dbReference type="ARBA" id="ARBA00022597"/>
    </source>
</evidence>
<dbReference type="HOGENOM" id="CLU_076024_0_0_9"/>
<dbReference type="EMBL" id="ACKV01000078">
    <property type="protein sequence ID" value="EEJ41965.1"/>
    <property type="molecule type" value="Genomic_DNA"/>
</dbReference>
<evidence type="ECO:0000256" key="3">
    <source>
        <dbReference type="ARBA" id="ARBA00022448"/>
    </source>
</evidence>
<sequence>MMCYRTSYEKGAIFSMSLAILLALVPALAWGSVGIVNTKMGGTAGQQTLGMTFGALIFGLATLFCFVMPRHIELSSHIWVVGIVSGLVWAVGTAGQFLAIKDLGVSLAIPLSTAGQIVANALMAAAVLGEWKTAKMWAIGVISIITVVIGATLISARDKAKNSAGIEAQEQKKDWTKGLIYLIVSTIGFMFYFVLPNFLNKVGYISDAIKARGNGVDYMTAIVGPQAIGQVIGAFLIVAFVLKESSIMFKLPTWRNIVTGLVWAAGNIFMFISAANPDVGQTIATTFSQLGIIVGTFGGIYILGERKSSYQMKLIVIGTILVVIGAIIIGNIYTFA</sequence>
<evidence type="ECO:0000256" key="1">
    <source>
        <dbReference type="ARBA" id="ARBA00004651"/>
    </source>
</evidence>
<dbReference type="InterPro" id="IPR037185">
    <property type="entry name" value="EmrE-like"/>
</dbReference>
<evidence type="ECO:0000256" key="8">
    <source>
        <dbReference type="SAM" id="Phobius"/>
    </source>
</evidence>
<protein>
    <submittedName>
        <fullName evidence="9">Sugar transport protein</fullName>
    </submittedName>
</protein>
<comment type="similarity">
    <text evidence="2">Belongs to the GRP transporter (TC 2.A.7.5) family.</text>
</comment>
<evidence type="ECO:0000256" key="5">
    <source>
        <dbReference type="ARBA" id="ARBA00022692"/>
    </source>
</evidence>
<proteinExistence type="inferred from homology"/>
<keyword evidence="5 8" id="KW-0812">Transmembrane</keyword>
<gene>
    <name evidence="9" type="ORF">HMPREF0555_1463</name>
</gene>
<feature type="transmembrane region" description="Helical" evidence="8">
    <location>
        <begin position="254"/>
        <end position="275"/>
    </location>
</feature>
<feature type="transmembrane region" description="Helical" evidence="8">
    <location>
        <begin position="281"/>
        <end position="302"/>
    </location>
</feature>
<dbReference type="Proteomes" id="UP000004283">
    <property type="component" value="Unassembled WGS sequence"/>
</dbReference>
<dbReference type="InterPro" id="IPR010651">
    <property type="entry name" value="Sugar_transport"/>
</dbReference>
<dbReference type="SUPFAM" id="SSF103481">
    <property type="entry name" value="Multidrug resistance efflux transporter EmrE"/>
    <property type="match status" value="1"/>
</dbReference>
<name>C2KLE7_LEUMC</name>
<keyword evidence="3" id="KW-0813">Transport</keyword>
<feature type="transmembrane region" description="Helical" evidence="8">
    <location>
        <begin position="12"/>
        <end position="36"/>
    </location>
</feature>
<dbReference type="PANTHER" id="PTHR16119:SF17">
    <property type="entry name" value="TRANSMEMBRANE PROTEIN 144"/>
    <property type="match status" value="1"/>
</dbReference>
<dbReference type="PANTHER" id="PTHR16119">
    <property type="entry name" value="TRANSMEMBRANE PROTEIN 144"/>
    <property type="match status" value="1"/>
</dbReference>
<reference evidence="9 10" key="1">
    <citation type="submission" date="2009-04" db="EMBL/GenBank/DDBJ databases">
        <authorList>
            <person name="Qin X."/>
            <person name="Bachman B."/>
            <person name="Battles P."/>
            <person name="Bell A."/>
            <person name="Bess C."/>
            <person name="Bickham C."/>
            <person name="Chaboub L."/>
            <person name="Chen D."/>
            <person name="Coyle M."/>
            <person name="Deiros D.R."/>
            <person name="Dinh H."/>
            <person name="Forbes L."/>
            <person name="Fowler G."/>
            <person name="Francisco L."/>
            <person name="Fu Q."/>
            <person name="Gubbala S."/>
            <person name="Hale W."/>
            <person name="Han Y."/>
            <person name="Hemphill L."/>
            <person name="Highlander S.K."/>
            <person name="Hirani K."/>
            <person name="Hogues M."/>
            <person name="Jackson L."/>
            <person name="Jakkamsetti A."/>
            <person name="Javaid M."/>
            <person name="Jiang H."/>
            <person name="Korchina V."/>
            <person name="Kovar C."/>
            <person name="Lara F."/>
            <person name="Lee S."/>
            <person name="Mata R."/>
            <person name="Mathew T."/>
            <person name="Moen C."/>
            <person name="Morales K."/>
            <person name="Munidasa M."/>
            <person name="Nazareth L."/>
            <person name="Ngo R."/>
            <person name="Nguyen L."/>
            <person name="Okwuonu G."/>
            <person name="Ongeri F."/>
            <person name="Patil S."/>
            <person name="Petrosino J."/>
            <person name="Pham C."/>
            <person name="Pham P."/>
            <person name="Pu L.-L."/>
            <person name="Puazo M."/>
            <person name="Raj R."/>
            <person name="Reid J."/>
            <person name="Rouhana J."/>
            <person name="Saada N."/>
            <person name="Shang Y."/>
            <person name="Simmons D."/>
            <person name="Thornton R."/>
            <person name="Warren J."/>
            <person name="Weissenberger G."/>
            <person name="Zhang J."/>
            <person name="Zhang L."/>
            <person name="Zhou C."/>
            <person name="Zhu D."/>
            <person name="Muzny D."/>
            <person name="Worley K."/>
            <person name="Gibbs R."/>
        </authorList>
    </citation>
    <scope>NUCLEOTIDE SEQUENCE [LARGE SCALE GENOMIC DNA]</scope>
    <source>
        <strain evidence="9 10">ATCC 19254</strain>
    </source>
</reference>
<evidence type="ECO:0000256" key="6">
    <source>
        <dbReference type="ARBA" id="ARBA00022989"/>
    </source>
</evidence>
<evidence type="ECO:0000313" key="9">
    <source>
        <dbReference type="EMBL" id="EEJ41965.1"/>
    </source>
</evidence>
<dbReference type="GO" id="GO:0005886">
    <property type="term" value="C:plasma membrane"/>
    <property type="evidence" value="ECO:0007669"/>
    <property type="project" value="UniProtKB-SubCell"/>
</dbReference>
<keyword evidence="7 8" id="KW-0472">Membrane</keyword>
<comment type="subcellular location">
    <subcellularLocation>
        <location evidence="1">Cell membrane</location>
        <topology evidence="1">Multi-pass membrane protein</topology>
    </subcellularLocation>
</comment>
<dbReference type="CDD" id="cd23110">
    <property type="entry name" value="GRP"/>
    <property type="match status" value="1"/>
</dbReference>
<feature type="transmembrane region" description="Helical" evidence="8">
    <location>
        <begin position="134"/>
        <end position="157"/>
    </location>
</feature>
<dbReference type="AlphaFoldDB" id="C2KLE7"/>
<feature type="transmembrane region" description="Helical" evidence="8">
    <location>
        <begin position="78"/>
        <end position="100"/>
    </location>
</feature>
<evidence type="ECO:0000256" key="2">
    <source>
        <dbReference type="ARBA" id="ARBA00006117"/>
    </source>
</evidence>
<feature type="transmembrane region" description="Helical" evidence="8">
    <location>
        <begin position="178"/>
        <end position="198"/>
    </location>
</feature>
<keyword evidence="4 9" id="KW-0762">Sugar transport</keyword>
<accession>C2KLE7</accession>
<feature type="transmembrane region" description="Helical" evidence="8">
    <location>
        <begin position="314"/>
        <end position="333"/>
    </location>
</feature>
<organism evidence="9 10">
    <name type="scientific">Leuconostoc mesenteroides subsp. cremoris ATCC 19254</name>
    <dbReference type="NCBI Taxonomy" id="586220"/>
    <lineage>
        <taxon>Bacteria</taxon>
        <taxon>Bacillati</taxon>
        <taxon>Bacillota</taxon>
        <taxon>Bacilli</taxon>
        <taxon>Lactobacillales</taxon>
        <taxon>Lactobacillaceae</taxon>
        <taxon>Leuconostoc</taxon>
    </lineage>
</organism>
<feature type="transmembrane region" description="Helical" evidence="8">
    <location>
        <begin position="48"/>
        <end position="72"/>
    </location>
</feature>
<evidence type="ECO:0000256" key="7">
    <source>
        <dbReference type="ARBA" id="ARBA00023136"/>
    </source>
</evidence>
<feature type="transmembrane region" description="Helical" evidence="8">
    <location>
        <begin position="218"/>
        <end position="242"/>
    </location>
</feature>